<protein>
    <submittedName>
        <fullName evidence="1">DUF3383 domain-containing protein</fullName>
    </submittedName>
</protein>
<dbReference type="Proteomes" id="UP001620339">
    <property type="component" value="Unassembled WGS sequence"/>
</dbReference>
<name>A0ABW8J3M1_9GAMM</name>
<dbReference type="RefSeq" id="WP_404612880.1">
    <property type="nucleotide sequence ID" value="NZ_JADIKK010000008.1"/>
</dbReference>
<comment type="caution">
    <text evidence="1">The sequence shown here is derived from an EMBL/GenBank/DDBJ whole genome shotgun (WGS) entry which is preliminary data.</text>
</comment>
<reference evidence="1 2" key="1">
    <citation type="submission" date="2020-10" db="EMBL/GenBank/DDBJ databases">
        <title>Phylogeny of dyella-like bacteria.</title>
        <authorList>
            <person name="Fu J."/>
        </authorList>
    </citation>
    <scope>NUCLEOTIDE SEQUENCE [LARGE SCALE GENOMIC DNA]</scope>
    <source>
        <strain evidence="1 2">KACC 19113</strain>
    </source>
</reference>
<accession>A0ABW8J3M1</accession>
<evidence type="ECO:0000313" key="2">
    <source>
        <dbReference type="Proteomes" id="UP001620339"/>
    </source>
</evidence>
<gene>
    <name evidence="1" type="ORF">ISP25_07415</name>
</gene>
<sequence>MQNSIPISQLASAQSGVIAPAGTLNYLNGLILTQNPAVPIGSVMSFSAANSAAAVGAFFGLSSPEYAAAQLYAQGPDNSTQTPQSILFAQYPESAVSGYLRGGALSLTLTQLQELTGTLTITFAGTALTSSSINLSSATSFSNAATVIAAAFTSPPFAVAYDSQRNAFTFTSTATGATETITYASGSLAAGLNLTQATGAVLSQGAAAATINAFMSALVGVNQQWFSFTTMWEPDVSDKTSFSQWTSEQSNGYAYVGYDSDPNVLNQQGSTETWGYAVQQGSYSGSNLLAGTINQAMQVMGYYASLNFEAVNGRTTLSGRTWVGQSPYVSDLTSYTNMLANGYSSYCGFASKKGNFNSFESGSISGPYLWADSYANQAWLRDNLQLALVKAKQQSNAIPYNTDGNALIEAAVSTVMSQFTTFGGCVNGVTLSQSQIQEITSLTGGTDISGTLFSQGWYLFIGTATSSTRVSRTSGPLALFYVDGQSVQVIDLTAYEVQ</sequence>
<dbReference type="InterPro" id="IPR021808">
    <property type="entry name" value="DUF3383"/>
</dbReference>
<organism evidence="1 2">
    <name type="scientific">Rhodanobacter hydrolyticus</name>
    <dbReference type="NCBI Taxonomy" id="2250595"/>
    <lineage>
        <taxon>Bacteria</taxon>
        <taxon>Pseudomonadati</taxon>
        <taxon>Pseudomonadota</taxon>
        <taxon>Gammaproteobacteria</taxon>
        <taxon>Lysobacterales</taxon>
        <taxon>Rhodanobacteraceae</taxon>
        <taxon>Rhodanobacter</taxon>
    </lineage>
</organism>
<dbReference type="Pfam" id="PF11863">
    <property type="entry name" value="DUF3383"/>
    <property type="match status" value="1"/>
</dbReference>
<proteinExistence type="predicted"/>
<evidence type="ECO:0000313" key="1">
    <source>
        <dbReference type="EMBL" id="MFK2876891.1"/>
    </source>
</evidence>
<dbReference type="EMBL" id="JADIKK010000008">
    <property type="protein sequence ID" value="MFK2876891.1"/>
    <property type="molecule type" value="Genomic_DNA"/>
</dbReference>
<keyword evidence="2" id="KW-1185">Reference proteome</keyword>